<keyword evidence="2" id="KW-1185">Reference proteome</keyword>
<dbReference type="Proteomes" id="UP001062846">
    <property type="component" value="Chromosome 10"/>
</dbReference>
<sequence length="721" mass="81989">MATSFRRNPLSSRIKALLTPLRLDRTLAESWAQTQFHASMGSASALERAIAEHDFIQLKSASGGLLLHLRKLISESDEGVGKVDMSNWRKLDSRILGLTQSMISSSSLIVLKILQGAGFDAYLVGGCVRDLLLNKVPKDFDVVTTATLKQIKKEFYRCLIVGQRFPICHVHVRGSVVEVSSFETAAKNGKEKQKTIFSQMPPGCDKKDFVRWRDSMRRDFTINSLFFDPFVNKIYDYTGGMMDLRTLKLQTLIPAQLSFKEDCARILRGLRIAARLGLSLSKETEIAIHKLSSSIAKLSKTRIMLELNYMLSYGAAEPSLCLLQRFNLLDILLPFHKLFFNLDKLVTCDRPSDCRLWVGLLAFHLALVNHPQDALAVWTFASVLYHGTWKEGVKFAIEHAQALTSFIPEISEVHHNRTEDELAQRVTQLASLVQDSIGALTETDNLVDKMSRFPDFPCSDVVFVPYKTAKDTARLFSVLVHDVEHYDSGRNSFNIDYELLRKGDEQETRFVLGRIVMDTMSSGVVQESKFVEVEEKHKDWALTGGKCDIAPPCVQTRHNVGKEDRKHSLSLANAYLRQDRVVKRHKLIDEKCNLSENGIVKMKNSVATVELKKKYKQKPEMIEESEFPQVAKKHEKIVKKESRCTSLKEITQKQQNMGNLLSEEIDQNQLPPDSIKQRDVVSKKKKFHFLSEEGFTEENGRHKQDLAKKKPKSLVLSRLFR</sequence>
<protein>
    <submittedName>
        <fullName evidence="1">Uncharacterized protein</fullName>
    </submittedName>
</protein>
<comment type="caution">
    <text evidence="1">The sequence shown here is derived from an EMBL/GenBank/DDBJ whole genome shotgun (WGS) entry which is preliminary data.</text>
</comment>
<gene>
    <name evidence="1" type="ORF">RHMOL_Rhmol10G0287200</name>
</gene>
<dbReference type="EMBL" id="CM046397">
    <property type="protein sequence ID" value="KAI8536837.1"/>
    <property type="molecule type" value="Genomic_DNA"/>
</dbReference>
<name>A0ACC0M8D5_RHOML</name>
<accession>A0ACC0M8D5</accession>
<evidence type="ECO:0000313" key="2">
    <source>
        <dbReference type="Proteomes" id="UP001062846"/>
    </source>
</evidence>
<reference evidence="1" key="1">
    <citation type="submission" date="2022-02" db="EMBL/GenBank/DDBJ databases">
        <title>Plant Genome Project.</title>
        <authorList>
            <person name="Zhang R.-G."/>
        </authorList>
    </citation>
    <scope>NUCLEOTIDE SEQUENCE</scope>
    <source>
        <strain evidence="1">AT1</strain>
    </source>
</reference>
<organism evidence="1 2">
    <name type="scientific">Rhododendron molle</name>
    <name type="common">Chinese azalea</name>
    <name type="synonym">Azalea mollis</name>
    <dbReference type="NCBI Taxonomy" id="49168"/>
    <lineage>
        <taxon>Eukaryota</taxon>
        <taxon>Viridiplantae</taxon>
        <taxon>Streptophyta</taxon>
        <taxon>Embryophyta</taxon>
        <taxon>Tracheophyta</taxon>
        <taxon>Spermatophyta</taxon>
        <taxon>Magnoliopsida</taxon>
        <taxon>eudicotyledons</taxon>
        <taxon>Gunneridae</taxon>
        <taxon>Pentapetalae</taxon>
        <taxon>asterids</taxon>
        <taxon>Ericales</taxon>
        <taxon>Ericaceae</taxon>
        <taxon>Ericoideae</taxon>
        <taxon>Rhodoreae</taxon>
        <taxon>Rhododendron</taxon>
    </lineage>
</organism>
<evidence type="ECO:0000313" key="1">
    <source>
        <dbReference type="EMBL" id="KAI8536837.1"/>
    </source>
</evidence>
<proteinExistence type="predicted"/>